<evidence type="ECO:0000256" key="4">
    <source>
        <dbReference type="ARBA" id="ARBA00023125"/>
    </source>
</evidence>
<evidence type="ECO:0000313" key="9">
    <source>
        <dbReference type="Proteomes" id="UP000018296"/>
    </source>
</evidence>
<dbReference type="PANTHER" id="PTHR30146:SF95">
    <property type="entry name" value="RIBOSE OPERON REPRESSOR"/>
    <property type="match status" value="1"/>
</dbReference>
<dbReference type="PRINTS" id="PR00036">
    <property type="entry name" value="HTHLACI"/>
</dbReference>
<dbReference type="SMART" id="SM00354">
    <property type="entry name" value="HTH_LACI"/>
    <property type="match status" value="1"/>
</dbReference>
<evidence type="ECO:0000259" key="7">
    <source>
        <dbReference type="PROSITE" id="PS50943"/>
    </source>
</evidence>
<dbReference type="PANTHER" id="PTHR30146">
    <property type="entry name" value="LACI-RELATED TRANSCRIPTIONAL REPRESSOR"/>
    <property type="match status" value="1"/>
</dbReference>
<dbReference type="GO" id="GO:0003700">
    <property type="term" value="F:DNA-binding transcription factor activity"/>
    <property type="evidence" value="ECO:0007669"/>
    <property type="project" value="TreeGrafter"/>
</dbReference>
<sequence>MATIEDSYDKVPKNKLKLSNVYLFRKIEKETKEGIKIVVTLKDVAERAGVSITTVSRVINNYGSLSEKTINKVHEAMKELNYQPNSLARGLQGKPSKIIGVIFPDVSNIFAGELVKYIEWDLFKAGYKMILCSSADDIGKERDYLRMLQAHQVAGVISAAIHPELEEYKLLNAPIVSFDRYLAQEVPIVGSDNYSGGKIATEALIQSGARKIGMITGLNRSNSPTKKRMTSFIGTVEASGLTPYLLKLEPHTSELLKRMEIKNFLLNNQLEGVFTDDLTALEVMNLAEELAIPIPKELKIVGYDGTTFIRKYFPKLTTVKVPLKECVELLVNILIKRIEHPDYLFENNYTLPVSLHRGETC</sequence>
<evidence type="ECO:0000256" key="2">
    <source>
        <dbReference type="ARBA" id="ARBA00022491"/>
    </source>
</evidence>
<dbReference type="CDD" id="cd06291">
    <property type="entry name" value="PBP1_Qymf-like"/>
    <property type="match status" value="1"/>
</dbReference>
<evidence type="ECO:0000256" key="1">
    <source>
        <dbReference type="ARBA" id="ARBA00019435"/>
    </source>
</evidence>
<dbReference type="Gene3D" id="1.10.260.40">
    <property type="entry name" value="lambda repressor-like DNA-binding domains"/>
    <property type="match status" value="1"/>
</dbReference>
<gene>
    <name evidence="8" type="ORF">P343_09575</name>
</gene>
<proteinExistence type="predicted"/>
<keyword evidence="3" id="KW-0805">Transcription regulation</keyword>
<dbReference type="EMBL" id="AWTC01000008">
    <property type="protein sequence ID" value="EST11889.1"/>
    <property type="molecule type" value="Genomic_DNA"/>
</dbReference>
<dbReference type="eggNOG" id="COG1609">
    <property type="taxonomic scope" value="Bacteria"/>
</dbReference>
<dbReference type="STRING" id="1395513.P343_09575"/>
<evidence type="ECO:0000313" key="8">
    <source>
        <dbReference type="EMBL" id="EST11889.1"/>
    </source>
</evidence>
<organism evidence="8 9">
    <name type="scientific">Sporolactobacillus laevolacticus DSM 442</name>
    <dbReference type="NCBI Taxonomy" id="1395513"/>
    <lineage>
        <taxon>Bacteria</taxon>
        <taxon>Bacillati</taxon>
        <taxon>Bacillota</taxon>
        <taxon>Bacilli</taxon>
        <taxon>Bacillales</taxon>
        <taxon>Sporolactobacillaceae</taxon>
        <taxon>Sporolactobacillus</taxon>
    </lineage>
</organism>
<protein>
    <recommendedName>
        <fullName evidence="1">Catabolite control protein A</fullName>
    </recommendedName>
</protein>
<feature type="domain" description="HTH lacI-type" evidence="6">
    <location>
        <begin position="39"/>
        <end position="93"/>
    </location>
</feature>
<dbReference type="FunFam" id="1.10.260.40:FF:000002">
    <property type="entry name" value="HTH-type transcriptional repressor PurR"/>
    <property type="match status" value="1"/>
</dbReference>
<evidence type="ECO:0000256" key="3">
    <source>
        <dbReference type="ARBA" id="ARBA00023015"/>
    </source>
</evidence>
<dbReference type="Pfam" id="PF13377">
    <property type="entry name" value="Peripla_BP_3"/>
    <property type="match status" value="1"/>
</dbReference>
<dbReference type="Gene3D" id="3.40.50.2300">
    <property type="match status" value="2"/>
</dbReference>
<dbReference type="InterPro" id="IPR001387">
    <property type="entry name" value="Cro/C1-type_HTH"/>
</dbReference>
<dbReference type="SUPFAM" id="SSF47413">
    <property type="entry name" value="lambda repressor-like DNA-binding domains"/>
    <property type="match status" value="1"/>
</dbReference>
<dbReference type="InterPro" id="IPR000843">
    <property type="entry name" value="HTH_LacI"/>
</dbReference>
<dbReference type="PATRIC" id="fig|1395513.3.peg.1931"/>
<dbReference type="InterPro" id="IPR010982">
    <property type="entry name" value="Lambda_DNA-bd_dom_sf"/>
</dbReference>
<accession>V6J592</accession>
<dbReference type="SUPFAM" id="SSF53822">
    <property type="entry name" value="Periplasmic binding protein-like I"/>
    <property type="match status" value="1"/>
</dbReference>
<dbReference type="CDD" id="cd01392">
    <property type="entry name" value="HTH_LacI"/>
    <property type="match status" value="1"/>
</dbReference>
<dbReference type="GO" id="GO:0000976">
    <property type="term" value="F:transcription cis-regulatory region binding"/>
    <property type="evidence" value="ECO:0007669"/>
    <property type="project" value="TreeGrafter"/>
</dbReference>
<feature type="domain" description="HTH cro/C1-type" evidence="7">
    <location>
        <begin position="40"/>
        <end position="83"/>
    </location>
</feature>
<keyword evidence="5" id="KW-0804">Transcription</keyword>
<keyword evidence="2" id="KW-0678">Repressor</keyword>
<dbReference type="PROSITE" id="PS00356">
    <property type="entry name" value="HTH_LACI_1"/>
    <property type="match status" value="1"/>
</dbReference>
<dbReference type="PROSITE" id="PS50943">
    <property type="entry name" value="HTH_CROC1"/>
    <property type="match status" value="1"/>
</dbReference>
<dbReference type="RefSeq" id="WP_023510173.1">
    <property type="nucleotide sequence ID" value="NZ_AWTC01000008.1"/>
</dbReference>
<reference evidence="8 9" key="1">
    <citation type="journal article" date="2013" name="Genome Announc.">
        <title>Genome Sequence of Sporolactobacillus laevolacticus DSM442, an Efficient Polymer-Grade D-Lactate Producer from Agricultural Waste Cottonseed as a Nitrogen Source.</title>
        <authorList>
            <person name="Wang H."/>
            <person name="Wang L."/>
            <person name="Ju J."/>
            <person name="Yu B."/>
            <person name="Ma Y."/>
        </authorList>
    </citation>
    <scope>NUCLEOTIDE SEQUENCE [LARGE SCALE GENOMIC DNA]</scope>
    <source>
        <strain evidence="8 9">DSM 442</strain>
    </source>
</reference>
<name>V6J592_9BACL</name>
<keyword evidence="4" id="KW-0238">DNA-binding</keyword>
<dbReference type="InterPro" id="IPR046335">
    <property type="entry name" value="LacI/GalR-like_sensor"/>
</dbReference>
<comment type="caution">
    <text evidence="8">The sequence shown here is derived from an EMBL/GenBank/DDBJ whole genome shotgun (WGS) entry which is preliminary data.</text>
</comment>
<dbReference type="InterPro" id="IPR028082">
    <property type="entry name" value="Peripla_BP_I"/>
</dbReference>
<evidence type="ECO:0000256" key="5">
    <source>
        <dbReference type="ARBA" id="ARBA00023163"/>
    </source>
</evidence>
<keyword evidence="9" id="KW-1185">Reference proteome</keyword>
<dbReference type="Pfam" id="PF00356">
    <property type="entry name" value="LacI"/>
    <property type="match status" value="1"/>
</dbReference>
<evidence type="ECO:0000259" key="6">
    <source>
        <dbReference type="PROSITE" id="PS50932"/>
    </source>
</evidence>
<dbReference type="PROSITE" id="PS50932">
    <property type="entry name" value="HTH_LACI_2"/>
    <property type="match status" value="1"/>
</dbReference>
<dbReference type="AlphaFoldDB" id="V6J592"/>
<dbReference type="Proteomes" id="UP000018296">
    <property type="component" value="Unassembled WGS sequence"/>
</dbReference>